<reference evidence="2" key="1">
    <citation type="journal article" date="2014" name="Front. Microbiol.">
        <title>High frequency of phylogenetically diverse reductive dehalogenase-homologous genes in deep subseafloor sedimentary metagenomes.</title>
        <authorList>
            <person name="Kawai M."/>
            <person name="Futagami T."/>
            <person name="Toyoda A."/>
            <person name="Takaki Y."/>
            <person name="Nishi S."/>
            <person name="Hori S."/>
            <person name="Arai W."/>
            <person name="Tsubouchi T."/>
            <person name="Morono Y."/>
            <person name="Uchiyama I."/>
            <person name="Ito T."/>
            <person name="Fujiyama A."/>
            <person name="Inagaki F."/>
            <person name="Takami H."/>
        </authorList>
    </citation>
    <scope>NUCLEOTIDE SEQUENCE</scope>
    <source>
        <strain evidence="2">Expedition CK06-06</strain>
    </source>
</reference>
<dbReference type="NCBIfam" id="NF011470">
    <property type="entry name" value="PRK14887.1"/>
    <property type="match status" value="1"/>
</dbReference>
<dbReference type="InterPro" id="IPR036412">
    <property type="entry name" value="HAD-like_sf"/>
</dbReference>
<comment type="caution">
    <text evidence="2">The sequence shown here is derived from an EMBL/GenBank/DDBJ whole genome shotgun (WGS) entry which is preliminary data.</text>
</comment>
<dbReference type="Pfam" id="PF09341">
    <property type="entry name" value="Pcc1"/>
    <property type="match status" value="1"/>
</dbReference>
<accession>X0UY53</accession>
<dbReference type="InterPro" id="IPR023214">
    <property type="entry name" value="HAD_sf"/>
</dbReference>
<organism evidence="2">
    <name type="scientific">marine sediment metagenome</name>
    <dbReference type="NCBI Taxonomy" id="412755"/>
    <lineage>
        <taxon>unclassified sequences</taxon>
        <taxon>metagenomes</taxon>
        <taxon>ecological metagenomes</taxon>
    </lineage>
</organism>
<gene>
    <name evidence="2" type="ORF">S01H1_27904</name>
</gene>
<dbReference type="Gene3D" id="3.40.50.1000">
    <property type="entry name" value="HAD superfamily/HAD-like"/>
    <property type="match status" value="1"/>
</dbReference>
<sequence length="155" mass="17128">DVVLERLCRAEAVRLEDCAVVGDSRFDISLFEKAGFSIAFNAQDRVITEAADVIIEEKDMKLILPWIIGCRGAKTYASFRYETEATAEIIISAISPDNFPVPPGLSIKSSRQKTEAKTRVFCTKGFGMLLATLDDLLSNVQLAEKTIQTLEALPR</sequence>
<protein>
    <submittedName>
        <fullName evidence="2">Uncharacterized protein</fullName>
    </submittedName>
</protein>
<dbReference type="Pfam" id="PF08282">
    <property type="entry name" value="Hydrolase_3"/>
    <property type="match status" value="1"/>
</dbReference>
<dbReference type="InterPro" id="IPR015419">
    <property type="entry name" value="CTAG/Pcc1"/>
</dbReference>
<dbReference type="EMBL" id="BARS01017023">
    <property type="protein sequence ID" value="GAF93365.1"/>
    <property type="molecule type" value="Genomic_DNA"/>
</dbReference>
<evidence type="ECO:0000313" key="2">
    <source>
        <dbReference type="EMBL" id="GAF93365.1"/>
    </source>
</evidence>
<proteinExistence type="inferred from homology"/>
<dbReference type="SUPFAM" id="SSF56784">
    <property type="entry name" value="HAD-like"/>
    <property type="match status" value="1"/>
</dbReference>
<evidence type="ECO:0000256" key="1">
    <source>
        <dbReference type="ARBA" id="ARBA00007073"/>
    </source>
</evidence>
<comment type="similarity">
    <text evidence="1">Belongs to the CTAG/PCC1 family.</text>
</comment>
<name>X0UY53_9ZZZZ</name>
<dbReference type="AlphaFoldDB" id="X0UY53"/>
<feature type="non-terminal residue" evidence="2">
    <location>
        <position position="1"/>
    </location>
</feature>